<dbReference type="GO" id="GO:0008843">
    <property type="term" value="F:endochitinase activity"/>
    <property type="evidence" value="ECO:0007669"/>
    <property type="project" value="UniProtKB-EC"/>
</dbReference>
<organism evidence="9 10">
    <name type="scientific">Deinococcus cellulosilyticus (strain DSM 18568 / NBRC 106333 / KACC 11606 / 5516J-15)</name>
    <dbReference type="NCBI Taxonomy" id="1223518"/>
    <lineage>
        <taxon>Bacteria</taxon>
        <taxon>Thermotogati</taxon>
        <taxon>Deinococcota</taxon>
        <taxon>Deinococci</taxon>
        <taxon>Deinococcales</taxon>
        <taxon>Deinococcaceae</taxon>
        <taxon>Deinococcus</taxon>
    </lineage>
</organism>
<dbReference type="Gene3D" id="3.10.50.10">
    <property type="match status" value="1"/>
</dbReference>
<dbReference type="Proteomes" id="UP000321306">
    <property type="component" value="Unassembled WGS sequence"/>
</dbReference>
<dbReference type="GO" id="GO:0005975">
    <property type="term" value="P:carbohydrate metabolic process"/>
    <property type="evidence" value="ECO:0007669"/>
    <property type="project" value="InterPro"/>
</dbReference>
<comment type="catalytic activity">
    <reaction evidence="1">
        <text>Random endo-hydrolysis of N-acetyl-beta-D-glucosaminide (1-&gt;4)-beta-linkages in chitin and chitodextrins.</text>
        <dbReference type="EC" id="3.2.1.14"/>
    </reaction>
</comment>
<sequence length="384" mass="43163">MVIAYYASWKAPVYPVQQIPADQLTHIYYAFAHVSADGLCVLGDPQLDLHQESGVQFGAGEGSLRGNFAALKHLKEQHPHLKILISIGGWGASQHFSPMAQTAESRARFIDSAISQFLLGSFPDIHPENAIGIFDGFDLDWEYPTEGGLEGNLHHPEDAQNFTLLMQEFRVALDLLSQDTGQHYELSIAVAAAPKRITNDLHLKDLSEILERINLMTYDFTGEVGPVTTFHNNLFAVEGAPFDLQYSTHLTVQTALRLGVVPEKLVLGLPFYGRMWRGVNRDNNGLYQPNPGEFSDVDLSYRNLIDKYLVPESGFEPFYHLEAEVPYLFNPDSGEFITYENPRSIRSKVFYGKARGLQGVMFWELAQDNGELLNTIHQMLDKQD</sequence>
<feature type="domain" description="GH18" evidence="8">
    <location>
        <begin position="1"/>
        <end position="383"/>
    </location>
</feature>
<evidence type="ECO:0000256" key="7">
    <source>
        <dbReference type="RuleBase" id="RU004453"/>
    </source>
</evidence>
<keyword evidence="4" id="KW-0624">Polysaccharide degradation</keyword>
<keyword evidence="4" id="KW-0146">Chitin degradation</keyword>
<dbReference type="SMART" id="SM00636">
    <property type="entry name" value="Glyco_18"/>
    <property type="match status" value="1"/>
</dbReference>
<dbReference type="SUPFAM" id="SSF51445">
    <property type="entry name" value="(Trans)glycosidases"/>
    <property type="match status" value="1"/>
</dbReference>
<dbReference type="GO" id="GO:0006032">
    <property type="term" value="P:chitin catabolic process"/>
    <property type="evidence" value="ECO:0007669"/>
    <property type="project" value="UniProtKB-KW"/>
</dbReference>
<name>A0A511MWE5_DEIC1</name>
<comment type="caution">
    <text evidence="9">The sequence shown here is derived from an EMBL/GenBank/DDBJ whole genome shotgun (WGS) entry which is preliminary data.</text>
</comment>
<dbReference type="SUPFAM" id="SSF54556">
    <property type="entry name" value="Chitinase insertion domain"/>
    <property type="match status" value="1"/>
</dbReference>
<dbReference type="InterPro" id="IPR001223">
    <property type="entry name" value="Glyco_hydro18_cat"/>
</dbReference>
<evidence type="ECO:0000256" key="1">
    <source>
        <dbReference type="ARBA" id="ARBA00000822"/>
    </source>
</evidence>
<evidence type="ECO:0000313" key="9">
    <source>
        <dbReference type="EMBL" id="GEM44905.1"/>
    </source>
</evidence>
<dbReference type="InterPro" id="IPR029070">
    <property type="entry name" value="Chitinase_insertion_sf"/>
</dbReference>
<dbReference type="CDD" id="cd06548">
    <property type="entry name" value="GH18_chitinase"/>
    <property type="match status" value="1"/>
</dbReference>
<evidence type="ECO:0000313" key="10">
    <source>
        <dbReference type="Proteomes" id="UP000321306"/>
    </source>
</evidence>
<evidence type="ECO:0000256" key="2">
    <source>
        <dbReference type="ARBA" id="ARBA00012729"/>
    </source>
</evidence>
<comment type="similarity">
    <text evidence="7">Belongs to the glycosyl hydrolase 18 family.</text>
</comment>
<accession>A0A511MWE5</accession>
<dbReference type="PROSITE" id="PS51910">
    <property type="entry name" value="GH18_2"/>
    <property type="match status" value="1"/>
</dbReference>
<dbReference type="AlphaFoldDB" id="A0A511MWE5"/>
<dbReference type="PROSITE" id="PS01095">
    <property type="entry name" value="GH18_1"/>
    <property type="match status" value="1"/>
</dbReference>
<dbReference type="Gene3D" id="3.20.20.80">
    <property type="entry name" value="Glycosidases"/>
    <property type="match status" value="1"/>
</dbReference>
<evidence type="ECO:0000256" key="4">
    <source>
        <dbReference type="ARBA" id="ARBA00023024"/>
    </source>
</evidence>
<dbReference type="PANTHER" id="PTHR11177">
    <property type="entry name" value="CHITINASE"/>
    <property type="match status" value="1"/>
</dbReference>
<evidence type="ECO:0000256" key="6">
    <source>
        <dbReference type="RuleBase" id="RU000489"/>
    </source>
</evidence>
<dbReference type="EMBL" id="BJXB01000002">
    <property type="protein sequence ID" value="GEM44905.1"/>
    <property type="molecule type" value="Genomic_DNA"/>
</dbReference>
<dbReference type="InterPro" id="IPR017853">
    <property type="entry name" value="GH"/>
</dbReference>
<reference evidence="9 10" key="1">
    <citation type="submission" date="2019-07" db="EMBL/GenBank/DDBJ databases">
        <title>Whole genome shotgun sequence of Deinococcus cellulosilyticus NBRC 106333.</title>
        <authorList>
            <person name="Hosoyama A."/>
            <person name="Uohara A."/>
            <person name="Ohji S."/>
            <person name="Ichikawa N."/>
        </authorList>
    </citation>
    <scope>NUCLEOTIDE SEQUENCE [LARGE SCALE GENOMIC DNA]</scope>
    <source>
        <strain evidence="9 10">NBRC 106333</strain>
    </source>
</reference>
<dbReference type="InterPro" id="IPR011583">
    <property type="entry name" value="Chitinase_II/V-like_cat"/>
</dbReference>
<keyword evidence="5 6" id="KW-0326">Glycosidase</keyword>
<protein>
    <recommendedName>
        <fullName evidence="2">chitinase</fullName>
        <ecNumber evidence="2">3.2.1.14</ecNumber>
    </recommendedName>
</protein>
<gene>
    <name evidence="9" type="ORF">DC3_05400</name>
</gene>
<proteinExistence type="inferred from homology"/>
<dbReference type="InterPro" id="IPR050314">
    <property type="entry name" value="Glycosyl_Hydrlase_18"/>
</dbReference>
<dbReference type="PANTHER" id="PTHR11177:SF317">
    <property type="entry name" value="CHITINASE 12-RELATED"/>
    <property type="match status" value="1"/>
</dbReference>
<evidence type="ECO:0000256" key="3">
    <source>
        <dbReference type="ARBA" id="ARBA00022801"/>
    </source>
</evidence>
<dbReference type="EC" id="3.2.1.14" evidence="2"/>
<evidence type="ECO:0000256" key="5">
    <source>
        <dbReference type="ARBA" id="ARBA00023295"/>
    </source>
</evidence>
<dbReference type="InterPro" id="IPR001579">
    <property type="entry name" value="Glyco_hydro_18_chit_AS"/>
</dbReference>
<keyword evidence="10" id="KW-1185">Reference proteome</keyword>
<keyword evidence="3 6" id="KW-0378">Hydrolase</keyword>
<dbReference type="Pfam" id="PF00704">
    <property type="entry name" value="Glyco_hydro_18"/>
    <property type="match status" value="1"/>
</dbReference>
<dbReference type="GO" id="GO:0008061">
    <property type="term" value="F:chitin binding"/>
    <property type="evidence" value="ECO:0007669"/>
    <property type="project" value="InterPro"/>
</dbReference>
<keyword evidence="4" id="KW-0119">Carbohydrate metabolism</keyword>
<evidence type="ECO:0000259" key="8">
    <source>
        <dbReference type="PROSITE" id="PS51910"/>
    </source>
</evidence>